<keyword evidence="4" id="KW-0456">Lyase</keyword>
<evidence type="ECO:0000256" key="6">
    <source>
        <dbReference type="ARBA" id="ARBA00032755"/>
    </source>
</evidence>
<dbReference type="GO" id="GO:0005737">
    <property type="term" value="C:cytoplasm"/>
    <property type="evidence" value="ECO:0007669"/>
    <property type="project" value="InterPro"/>
</dbReference>
<comment type="similarity">
    <text evidence="1">Belongs to the DeoC/FbaB aldolase family. DeoC type 1 subfamily.</text>
</comment>
<dbReference type="GO" id="GO:0009264">
    <property type="term" value="P:deoxyribonucleotide catabolic process"/>
    <property type="evidence" value="ECO:0007669"/>
    <property type="project" value="InterPro"/>
</dbReference>
<dbReference type="InterPro" id="IPR028581">
    <property type="entry name" value="DeoC_typeI"/>
</dbReference>
<dbReference type="CDD" id="cd00959">
    <property type="entry name" value="DeoC"/>
    <property type="match status" value="1"/>
</dbReference>
<gene>
    <name evidence="8" type="ORF">METZ01_LOCUS324912</name>
</gene>
<dbReference type="Gene3D" id="3.20.20.70">
    <property type="entry name" value="Aldolase class I"/>
    <property type="match status" value="1"/>
</dbReference>
<organism evidence="8">
    <name type="scientific">marine metagenome</name>
    <dbReference type="NCBI Taxonomy" id="408172"/>
    <lineage>
        <taxon>unclassified sequences</taxon>
        <taxon>metagenomes</taxon>
        <taxon>ecological metagenomes</taxon>
    </lineage>
</organism>
<dbReference type="SMART" id="SM01133">
    <property type="entry name" value="DeoC"/>
    <property type="match status" value="1"/>
</dbReference>
<dbReference type="PANTHER" id="PTHR10889:SF1">
    <property type="entry name" value="DEOXYRIBOSE-PHOSPHATE ALDOLASE"/>
    <property type="match status" value="1"/>
</dbReference>
<evidence type="ECO:0000256" key="2">
    <source>
        <dbReference type="ARBA" id="ARBA00012515"/>
    </source>
</evidence>
<keyword evidence="3" id="KW-0963">Cytoplasm</keyword>
<evidence type="ECO:0000256" key="5">
    <source>
        <dbReference type="ARBA" id="ARBA00023270"/>
    </source>
</evidence>
<dbReference type="EC" id="4.1.2.4" evidence="2"/>
<protein>
    <recommendedName>
        <fullName evidence="2">deoxyribose-phosphate aldolase</fullName>
        <ecNumber evidence="2">4.1.2.4</ecNumber>
    </recommendedName>
    <alternativeName>
        <fullName evidence="6">2-deoxy-D-ribose 5-phosphate aldolase</fullName>
    </alternativeName>
</protein>
<sequence>MSDLAQYIDHTLLKPDATRGQIEKLCAEAVEHNFATVCVNGSRVELAHSLLEDCDVQVATVVGFPLGAMDADAKRYETEAAVDMGAGEIDMVMNVGRFKDGDHDYIVREIRDVVEAADDRIVKVILETCLLSNDEIKKACQLAVQAQAHFVKTSTGFGSAGATLEHIRLMRKTVGQFAGVKAAGGIRDTVAAEAMIEAGATRLGTSGGVAIVSDVENNSDY</sequence>
<dbReference type="EMBL" id="UINC01107004">
    <property type="protein sequence ID" value="SVC72058.1"/>
    <property type="molecule type" value="Genomic_DNA"/>
</dbReference>
<evidence type="ECO:0000256" key="1">
    <source>
        <dbReference type="ARBA" id="ARBA00010936"/>
    </source>
</evidence>
<dbReference type="GO" id="GO:0004139">
    <property type="term" value="F:deoxyribose-phosphate aldolase activity"/>
    <property type="evidence" value="ECO:0007669"/>
    <property type="project" value="UniProtKB-EC"/>
</dbReference>
<dbReference type="AlphaFoldDB" id="A0A382PH92"/>
<dbReference type="NCBIfam" id="TIGR00126">
    <property type="entry name" value="deoC"/>
    <property type="match status" value="1"/>
</dbReference>
<evidence type="ECO:0000256" key="4">
    <source>
        <dbReference type="ARBA" id="ARBA00023239"/>
    </source>
</evidence>
<dbReference type="Pfam" id="PF01791">
    <property type="entry name" value="DeoC"/>
    <property type="match status" value="1"/>
</dbReference>
<evidence type="ECO:0000256" key="3">
    <source>
        <dbReference type="ARBA" id="ARBA00022490"/>
    </source>
</evidence>
<dbReference type="InterPro" id="IPR011343">
    <property type="entry name" value="DeoC"/>
</dbReference>
<dbReference type="InterPro" id="IPR013785">
    <property type="entry name" value="Aldolase_TIM"/>
</dbReference>
<comment type="catalytic activity">
    <reaction evidence="7">
        <text>2-deoxy-D-ribose 5-phosphate = D-glyceraldehyde 3-phosphate + acetaldehyde</text>
        <dbReference type="Rhea" id="RHEA:12821"/>
        <dbReference type="ChEBI" id="CHEBI:15343"/>
        <dbReference type="ChEBI" id="CHEBI:59776"/>
        <dbReference type="ChEBI" id="CHEBI:62877"/>
        <dbReference type="EC" id="4.1.2.4"/>
    </reaction>
</comment>
<dbReference type="InterPro" id="IPR002915">
    <property type="entry name" value="DeoC/FbaB/LacD_aldolase"/>
</dbReference>
<reference evidence="8" key="1">
    <citation type="submission" date="2018-05" db="EMBL/GenBank/DDBJ databases">
        <authorList>
            <person name="Lanie J.A."/>
            <person name="Ng W.-L."/>
            <person name="Kazmierczak K.M."/>
            <person name="Andrzejewski T.M."/>
            <person name="Davidsen T.M."/>
            <person name="Wayne K.J."/>
            <person name="Tettelin H."/>
            <person name="Glass J.I."/>
            <person name="Rusch D."/>
            <person name="Podicherti R."/>
            <person name="Tsui H.-C.T."/>
            <person name="Winkler M.E."/>
        </authorList>
    </citation>
    <scope>NUCLEOTIDE SEQUENCE</scope>
</reference>
<evidence type="ECO:0000256" key="7">
    <source>
        <dbReference type="ARBA" id="ARBA00048791"/>
    </source>
</evidence>
<proteinExistence type="inferred from homology"/>
<keyword evidence="5" id="KW-0704">Schiff base</keyword>
<dbReference type="PIRSF" id="PIRSF001357">
    <property type="entry name" value="DeoC"/>
    <property type="match status" value="1"/>
</dbReference>
<dbReference type="FunFam" id="3.20.20.70:FF:000044">
    <property type="entry name" value="Deoxyribose-phosphate aldolase"/>
    <property type="match status" value="1"/>
</dbReference>
<name>A0A382PH92_9ZZZZ</name>
<dbReference type="GO" id="GO:0016052">
    <property type="term" value="P:carbohydrate catabolic process"/>
    <property type="evidence" value="ECO:0007669"/>
    <property type="project" value="TreeGrafter"/>
</dbReference>
<dbReference type="SUPFAM" id="SSF51569">
    <property type="entry name" value="Aldolase"/>
    <property type="match status" value="1"/>
</dbReference>
<evidence type="ECO:0000313" key="8">
    <source>
        <dbReference type="EMBL" id="SVC72058.1"/>
    </source>
</evidence>
<dbReference type="PANTHER" id="PTHR10889">
    <property type="entry name" value="DEOXYRIBOSE-PHOSPHATE ALDOLASE"/>
    <property type="match status" value="1"/>
</dbReference>
<dbReference type="HAMAP" id="MF_00114">
    <property type="entry name" value="DeoC_type1"/>
    <property type="match status" value="1"/>
</dbReference>
<accession>A0A382PH92</accession>